<dbReference type="SMART" id="SM00256">
    <property type="entry name" value="FBOX"/>
    <property type="match status" value="1"/>
</dbReference>
<dbReference type="EMBL" id="JAUUTY010000002">
    <property type="protein sequence ID" value="KAK1677364.1"/>
    <property type="molecule type" value="Genomic_DNA"/>
</dbReference>
<evidence type="ECO:0000259" key="1">
    <source>
        <dbReference type="PROSITE" id="PS50181"/>
    </source>
</evidence>
<dbReference type="PANTHER" id="PTHR31672">
    <property type="entry name" value="BNACNNG10540D PROTEIN"/>
    <property type="match status" value="1"/>
</dbReference>
<evidence type="ECO:0000313" key="3">
    <source>
        <dbReference type="Proteomes" id="UP001231189"/>
    </source>
</evidence>
<sequence>MLLRSGRRLPTLEEAARATVPRRRRRARSDLFACLPEEILLEILVRLPAKSVLRCRAVCQLWRRLASAPAFLLDHHRRQPELQLISSYRTADGGDDFPRMEAVHLQGAEFRPFFKFPELFRSYFRIDDSCDGLLVIGGYICNPATRQCSPIRANPNLGIGNLVGLFRHQPSGEYRVLYWRQSNLPFDPFDVYCPDEYRVLTVGTNKSWRVDSCTLRWRGTRFFGAPVLLNGILHMHWRVVYHRIIVFDTVAETFRYMRPPPVNPSHAMQLFDMGGTLAACTNKDGMSGMRIFMLQDREHGVWAFQYRIELPVMDIRRFHEQGDFWAKLGSDEGDVLVSCYGHLLHCDKKGNLVANYKYDDDLPVVLPHKLKESLVQHPFFDKTED</sequence>
<dbReference type="InterPro" id="IPR017451">
    <property type="entry name" value="F-box-assoc_interact_dom"/>
</dbReference>
<dbReference type="AlphaFoldDB" id="A0AAD8T7H1"/>
<dbReference type="Proteomes" id="UP001231189">
    <property type="component" value="Unassembled WGS sequence"/>
</dbReference>
<dbReference type="Pfam" id="PF08268">
    <property type="entry name" value="FBA_3"/>
    <property type="match status" value="1"/>
</dbReference>
<evidence type="ECO:0000313" key="2">
    <source>
        <dbReference type="EMBL" id="KAK1677364.1"/>
    </source>
</evidence>
<dbReference type="InterPro" id="IPR050796">
    <property type="entry name" value="SCF_F-box_component"/>
</dbReference>
<organism evidence="2 3">
    <name type="scientific">Lolium multiflorum</name>
    <name type="common">Italian ryegrass</name>
    <name type="synonym">Lolium perenne subsp. multiflorum</name>
    <dbReference type="NCBI Taxonomy" id="4521"/>
    <lineage>
        <taxon>Eukaryota</taxon>
        <taxon>Viridiplantae</taxon>
        <taxon>Streptophyta</taxon>
        <taxon>Embryophyta</taxon>
        <taxon>Tracheophyta</taxon>
        <taxon>Spermatophyta</taxon>
        <taxon>Magnoliopsida</taxon>
        <taxon>Liliopsida</taxon>
        <taxon>Poales</taxon>
        <taxon>Poaceae</taxon>
        <taxon>BOP clade</taxon>
        <taxon>Pooideae</taxon>
        <taxon>Poodae</taxon>
        <taxon>Poeae</taxon>
        <taxon>Poeae Chloroplast Group 2 (Poeae type)</taxon>
        <taxon>Loliodinae</taxon>
        <taxon>Loliinae</taxon>
        <taxon>Lolium</taxon>
    </lineage>
</organism>
<dbReference type="PANTHER" id="PTHR31672:SF2">
    <property type="entry name" value="F-BOX DOMAIN-CONTAINING PROTEIN"/>
    <property type="match status" value="1"/>
</dbReference>
<dbReference type="CDD" id="cd22157">
    <property type="entry name" value="F-box_AtFBW1-like"/>
    <property type="match status" value="1"/>
</dbReference>
<dbReference type="NCBIfam" id="TIGR01640">
    <property type="entry name" value="F_box_assoc_1"/>
    <property type="match status" value="1"/>
</dbReference>
<dbReference type="InterPro" id="IPR013187">
    <property type="entry name" value="F-box-assoc_dom_typ3"/>
</dbReference>
<proteinExistence type="predicted"/>
<comment type="caution">
    <text evidence="2">The sequence shown here is derived from an EMBL/GenBank/DDBJ whole genome shotgun (WGS) entry which is preliminary data.</text>
</comment>
<gene>
    <name evidence="2" type="ORF">QYE76_038212</name>
</gene>
<dbReference type="InterPro" id="IPR036047">
    <property type="entry name" value="F-box-like_dom_sf"/>
</dbReference>
<keyword evidence="3" id="KW-1185">Reference proteome</keyword>
<accession>A0AAD8T7H1</accession>
<name>A0AAD8T7H1_LOLMU</name>
<dbReference type="Pfam" id="PF12937">
    <property type="entry name" value="F-box-like"/>
    <property type="match status" value="1"/>
</dbReference>
<dbReference type="Gene3D" id="1.20.1280.50">
    <property type="match status" value="1"/>
</dbReference>
<dbReference type="InterPro" id="IPR001810">
    <property type="entry name" value="F-box_dom"/>
</dbReference>
<dbReference type="PROSITE" id="PS50181">
    <property type="entry name" value="FBOX"/>
    <property type="match status" value="1"/>
</dbReference>
<reference evidence="2" key="1">
    <citation type="submission" date="2023-07" db="EMBL/GenBank/DDBJ databases">
        <title>A chromosome-level genome assembly of Lolium multiflorum.</title>
        <authorList>
            <person name="Chen Y."/>
            <person name="Copetti D."/>
            <person name="Kolliker R."/>
            <person name="Studer B."/>
        </authorList>
    </citation>
    <scope>NUCLEOTIDE SEQUENCE</scope>
    <source>
        <strain evidence="2">02402/16</strain>
        <tissue evidence="2">Leaf</tissue>
    </source>
</reference>
<protein>
    <recommendedName>
        <fullName evidence="1">F-box domain-containing protein</fullName>
    </recommendedName>
</protein>
<dbReference type="SUPFAM" id="SSF81383">
    <property type="entry name" value="F-box domain"/>
    <property type="match status" value="1"/>
</dbReference>
<feature type="domain" description="F-box" evidence="1">
    <location>
        <begin position="29"/>
        <end position="75"/>
    </location>
</feature>